<protein>
    <submittedName>
        <fullName evidence="1">DUF4442 domain-containing protein</fullName>
    </submittedName>
</protein>
<dbReference type="InterPro" id="IPR029069">
    <property type="entry name" value="HotDog_dom_sf"/>
</dbReference>
<sequence>MQAFSVEHFNHMVKEQLPAADFCGVAVTAINATRCTVSMTHQHANQNPFGSIYFAALAMAAELSTGAMVIRAVNTAPEAISMLVLNQNANFSKKARGTITFTCEQGGLIAAAIDETIQTREGVTLWLQGTGVDEDGDVVTTMNFEWTLKVKNP</sequence>
<accession>A0ABY4E5P0</accession>
<dbReference type="Pfam" id="PF14539">
    <property type="entry name" value="DUF4442"/>
    <property type="match status" value="1"/>
</dbReference>
<keyword evidence="2" id="KW-1185">Reference proteome</keyword>
<gene>
    <name evidence="1" type="ORF">LVJ82_09055</name>
</gene>
<evidence type="ECO:0000313" key="1">
    <source>
        <dbReference type="EMBL" id="UOO91096.1"/>
    </source>
</evidence>
<dbReference type="SUPFAM" id="SSF54637">
    <property type="entry name" value="Thioesterase/thiol ester dehydrase-isomerase"/>
    <property type="match status" value="1"/>
</dbReference>
<name>A0ABY4E5P0_9NEIS</name>
<dbReference type="InterPro" id="IPR027961">
    <property type="entry name" value="DUF4442"/>
</dbReference>
<dbReference type="Proteomes" id="UP000832011">
    <property type="component" value="Chromosome"/>
</dbReference>
<dbReference type="Gene3D" id="3.10.129.10">
    <property type="entry name" value="Hotdog Thioesterase"/>
    <property type="match status" value="1"/>
</dbReference>
<dbReference type="EMBL" id="CP091511">
    <property type="protein sequence ID" value="UOO91096.1"/>
    <property type="molecule type" value="Genomic_DNA"/>
</dbReference>
<evidence type="ECO:0000313" key="2">
    <source>
        <dbReference type="Proteomes" id="UP000832011"/>
    </source>
</evidence>
<dbReference type="RefSeq" id="WP_082625501.1">
    <property type="nucleotide sequence ID" value="NZ_CABKVG010000006.1"/>
</dbReference>
<reference evidence="1 2" key="1">
    <citation type="journal article" date="2022" name="Res Sq">
        <title>Evolution of multicellular longitudinally dividing oral cavity symbionts (Neisseriaceae).</title>
        <authorList>
            <person name="Nyongesa S."/>
            <person name="Weber P."/>
            <person name="Bernet E."/>
            <person name="Pullido F."/>
            <person name="Nieckarz M."/>
            <person name="Delaby M."/>
            <person name="Nieves C."/>
            <person name="Viehboeck T."/>
            <person name="Krause N."/>
            <person name="Rivera-Millot A."/>
            <person name="Nakamura A."/>
            <person name="Vischer N."/>
            <person name="VanNieuwenhze M."/>
            <person name="Brun Y."/>
            <person name="Cava F."/>
            <person name="Bulgheresi S."/>
            <person name="Veyrier F."/>
        </authorList>
    </citation>
    <scope>NUCLEOTIDE SEQUENCE [LARGE SCALE GENOMIC DNA]</scope>
    <source>
        <strain evidence="1 2">SN4</strain>
    </source>
</reference>
<proteinExistence type="predicted"/>
<organism evidence="1 2">
    <name type="scientific">Vitreoscilla massiliensis</name>
    <dbReference type="NCBI Taxonomy" id="1689272"/>
    <lineage>
        <taxon>Bacteria</taxon>
        <taxon>Pseudomonadati</taxon>
        <taxon>Pseudomonadota</taxon>
        <taxon>Betaproteobacteria</taxon>
        <taxon>Neisseriales</taxon>
        <taxon>Neisseriaceae</taxon>
        <taxon>Vitreoscilla</taxon>
    </lineage>
</organism>